<feature type="compositionally biased region" description="Low complexity" evidence="3">
    <location>
        <begin position="196"/>
        <end position="208"/>
    </location>
</feature>
<feature type="compositionally biased region" description="Basic and acidic residues" evidence="3">
    <location>
        <begin position="938"/>
        <end position="948"/>
    </location>
</feature>
<dbReference type="Pfam" id="PF00595">
    <property type="entry name" value="PDZ"/>
    <property type="match status" value="2"/>
</dbReference>
<name>A0AAQ4EHV5_AMBAM</name>
<evidence type="ECO:0000259" key="4">
    <source>
        <dbReference type="PROSITE" id="PS50106"/>
    </source>
</evidence>
<feature type="compositionally biased region" description="Polar residues" evidence="3">
    <location>
        <begin position="300"/>
        <end position="310"/>
    </location>
</feature>
<dbReference type="InterPro" id="IPR001478">
    <property type="entry name" value="PDZ"/>
</dbReference>
<dbReference type="GO" id="GO:0031594">
    <property type="term" value="C:neuromuscular junction"/>
    <property type="evidence" value="ECO:0007669"/>
    <property type="project" value="TreeGrafter"/>
</dbReference>
<dbReference type="GO" id="GO:0007268">
    <property type="term" value="P:chemical synaptic transmission"/>
    <property type="evidence" value="ECO:0007669"/>
    <property type="project" value="TreeGrafter"/>
</dbReference>
<dbReference type="GO" id="GO:0098839">
    <property type="term" value="C:postsynaptic density membrane"/>
    <property type="evidence" value="ECO:0007669"/>
    <property type="project" value="TreeGrafter"/>
</dbReference>
<feature type="compositionally biased region" description="Polar residues" evidence="3">
    <location>
        <begin position="234"/>
        <end position="256"/>
    </location>
</feature>
<feature type="region of interest" description="Disordered" evidence="3">
    <location>
        <begin position="161"/>
        <end position="500"/>
    </location>
</feature>
<feature type="region of interest" description="Disordered" evidence="3">
    <location>
        <begin position="931"/>
        <end position="951"/>
    </location>
</feature>
<dbReference type="AlphaFoldDB" id="A0AAQ4EHV5"/>
<evidence type="ECO:0000313" key="6">
    <source>
        <dbReference type="Proteomes" id="UP001321473"/>
    </source>
</evidence>
<feature type="region of interest" description="Disordered" evidence="3">
    <location>
        <begin position="63"/>
        <end position="144"/>
    </location>
</feature>
<dbReference type="SUPFAM" id="SSF50156">
    <property type="entry name" value="PDZ domain-like"/>
    <property type="match status" value="2"/>
</dbReference>
<feature type="compositionally biased region" description="Polar residues" evidence="3">
    <location>
        <begin position="397"/>
        <end position="425"/>
    </location>
</feature>
<dbReference type="CDD" id="cd06724">
    <property type="entry name" value="PDZ2_Dlg1-2-4-like"/>
    <property type="match status" value="1"/>
</dbReference>
<evidence type="ECO:0000256" key="3">
    <source>
        <dbReference type="SAM" id="MobiDB-lite"/>
    </source>
</evidence>
<dbReference type="PANTHER" id="PTHR23119:SF51">
    <property type="entry name" value="DISKS LARGE 1 TUMOR SUPPRESSOR PROTEIN"/>
    <property type="match status" value="1"/>
</dbReference>
<sequence length="1239" mass="136347">MSFFDVRKWYSFVTLQPPPPPPHQRYGDRRRRYPQSVHDNFRAPRGYVDIAPTCDSRWEWDRSLRERSRKSPRQLRGAFSEHSLVDDAPSQPDTPRSYLRKAAGRTQASATEESPAGTDVLSSSWEAGTPRSERSRRNYSAPRGSLDDSVLYERVSRVIGADDVEEVSPPQKQSATPSLQATARTQTSDRRKSSEEQAGASSAKGAAGNFREPSHDYEDVAETSGKWGAKLFGRSTSKTAIYQRVQKGNRSDNTSSNREEVSRGPLGDDSDQQRPPSGDLGPPVPAKSWTLQHRARAQEEATSVSPTKNQDAAGAPRELEPHTVLSDSQPEQSTLPHVPSSSTDERSARQQLPSRFEEAPRSSGRWGRKIFGRRKSKEQGDGYKEKKKDYSDDYESATTGAALSHQVSDQNFFSDSGNTSSSVALASNEEYRHGQQIDTGAAAQQEINLASRENSHLEPATHGNNELPPGRALPATAQMTSDNPERTRSIQLGNADEANQSSLLVQEQSTELHSYEKVPSSLPVQPVSEAYLESFDEPTSPGKSPGKKKGFFKFASFKKKKKHSASSIEEALPPASPEPVAVEPEKSLSFDEILAELRKQQAQQQLSPASDDYRFPLHSHLKKVPPPVPPKTWKTTPDLTLEPQENEAISEIQAVESVGHAYTLPQTAEESSGLEKAPPSQEFVPAVSTQPSLEANDGRHMTENSQLPVKSFFDHENEVTVLQAGSESALSSSPTVWSYSTFIRDRSQDFVDSCPRRRHNLQLLADVTVSSDELQTITEARNLHVAENFKWDESTSLQEDQVSVRPVDKPLSAEVVVAASAQQEYFLYKPDTRSKSLARTKMFSFRSKKKTEQVEDSCREIVAAACERYESAVELAKSAASVDSSAAHPLTESSEGRPANITMDSPADGDSQEIEETVVVKERRFGLKLSSMRKKKVDKPTKKPDSYEQPRILAALRLESKPRPPDDKGSMMDAYLRSLEMQPKPQPRNRNDDSLDLSFQTNGEDGWEFEEITLERVRGGAGLGFSIAGGTDNPHIGEDPSIYITKLIPGGAAAADGRLQVNDIILRVNDVDLIDVPHSIAVEALKRAGNSVHLLVKRQRYPAGASQQQQHTPPQVVEIELLKGNKGLGFSIAGGIGNQHVPGDNGIYVTKVMEGGAAHLDRRLEVGDKLVAVGDVNLENVTHEEAVATLKNTGDHVILTVVKSQPFSFINHSLPPPPPPPPVQETRLGTPPSTKSWSW</sequence>
<feature type="region of interest" description="Disordered" evidence="3">
    <location>
        <begin position="1213"/>
        <end position="1239"/>
    </location>
</feature>
<feature type="compositionally biased region" description="Polar residues" evidence="3">
    <location>
        <begin position="170"/>
        <end position="186"/>
    </location>
</feature>
<evidence type="ECO:0000313" key="5">
    <source>
        <dbReference type="EMBL" id="KAK8774336.1"/>
    </source>
</evidence>
<comment type="subcellular location">
    <subcellularLocation>
        <location evidence="1">Membrane</location>
    </subcellularLocation>
</comment>
<feature type="compositionally biased region" description="Polar residues" evidence="3">
    <location>
        <begin position="325"/>
        <end position="342"/>
    </location>
</feature>
<dbReference type="FunFam" id="2.30.42.10:FF:000002">
    <property type="entry name" value="Disks large homolog 4 isoform 2"/>
    <property type="match status" value="1"/>
</dbReference>
<feature type="region of interest" description="Disordered" evidence="3">
    <location>
        <begin position="880"/>
        <end position="914"/>
    </location>
</feature>
<dbReference type="CDD" id="cd06723">
    <property type="entry name" value="PDZ1_Dlg1-2-4-like"/>
    <property type="match status" value="1"/>
</dbReference>
<gene>
    <name evidence="5" type="ORF">V5799_011131</name>
</gene>
<dbReference type="PROSITE" id="PS50106">
    <property type="entry name" value="PDZ"/>
    <property type="match status" value="2"/>
</dbReference>
<dbReference type="GO" id="GO:0043113">
    <property type="term" value="P:receptor clustering"/>
    <property type="evidence" value="ECO:0007669"/>
    <property type="project" value="TreeGrafter"/>
</dbReference>
<evidence type="ECO:0000256" key="1">
    <source>
        <dbReference type="ARBA" id="ARBA00004370"/>
    </source>
</evidence>
<organism evidence="5 6">
    <name type="scientific">Amblyomma americanum</name>
    <name type="common">Lone star tick</name>
    <dbReference type="NCBI Taxonomy" id="6943"/>
    <lineage>
        <taxon>Eukaryota</taxon>
        <taxon>Metazoa</taxon>
        <taxon>Ecdysozoa</taxon>
        <taxon>Arthropoda</taxon>
        <taxon>Chelicerata</taxon>
        <taxon>Arachnida</taxon>
        <taxon>Acari</taxon>
        <taxon>Parasitiformes</taxon>
        <taxon>Ixodida</taxon>
        <taxon>Ixodoidea</taxon>
        <taxon>Ixodidae</taxon>
        <taxon>Amblyomminae</taxon>
        <taxon>Amblyomma</taxon>
    </lineage>
</organism>
<evidence type="ECO:0000256" key="2">
    <source>
        <dbReference type="ARBA" id="ARBA00023136"/>
    </source>
</evidence>
<dbReference type="Proteomes" id="UP001321473">
    <property type="component" value="Unassembled WGS sequence"/>
</dbReference>
<dbReference type="GO" id="GO:0098609">
    <property type="term" value="P:cell-cell adhesion"/>
    <property type="evidence" value="ECO:0007669"/>
    <property type="project" value="TreeGrafter"/>
</dbReference>
<dbReference type="GO" id="GO:0099072">
    <property type="term" value="P:regulation of postsynaptic membrane neurotransmitter receptor levels"/>
    <property type="evidence" value="ECO:0007669"/>
    <property type="project" value="TreeGrafter"/>
</dbReference>
<keyword evidence="6" id="KW-1185">Reference proteome</keyword>
<dbReference type="FunFam" id="2.30.42.10:FF:000091">
    <property type="entry name" value="disks large homolog 1 isoform X8"/>
    <property type="match status" value="1"/>
</dbReference>
<feature type="compositionally biased region" description="Basic and acidic residues" evidence="3">
    <location>
        <begin position="377"/>
        <end position="391"/>
    </location>
</feature>
<accession>A0AAQ4EHV5</accession>
<dbReference type="InterPro" id="IPR050614">
    <property type="entry name" value="Synaptic_Scaffolding_LAP-MAGUK"/>
</dbReference>
<dbReference type="GO" id="GO:0019901">
    <property type="term" value="F:protein kinase binding"/>
    <property type="evidence" value="ECO:0007669"/>
    <property type="project" value="TreeGrafter"/>
</dbReference>
<keyword evidence="2" id="KW-0472">Membrane</keyword>
<dbReference type="GO" id="GO:0097120">
    <property type="term" value="P:receptor localization to synapse"/>
    <property type="evidence" value="ECO:0007669"/>
    <property type="project" value="TreeGrafter"/>
</dbReference>
<dbReference type="GO" id="GO:0043005">
    <property type="term" value="C:neuron projection"/>
    <property type="evidence" value="ECO:0007669"/>
    <property type="project" value="TreeGrafter"/>
</dbReference>
<feature type="domain" description="PDZ" evidence="4">
    <location>
        <begin position="1011"/>
        <end position="1100"/>
    </location>
</feature>
<dbReference type="Gene3D" id="2.30.42.10">
    <property type="match status" value="2"/>
</dbReference>
<comment type="caution">
    <text evidence="5">The sequence shown here is derived from an EMBL/GenBank/DDBJ whole genome shotgun (WGS) entry which is preliminary data.</text>
</comment>
<dbReference type="InterPro" id="IPR036034">
    <property type="entry name" value="PDZ_sf"/>
</dbReference>
<feature type="compositionally biased region" description="Basic residues" evidence="3">
    <location>
        <begin position="366"/>
        <end position="376"/>
    </location>
</feature>
<reference evidence="5 6" key="1">
    <citation type="journal article" date="2023" name="Arcadia Sci">
        <title>De novo assembly of a long-read Amblyomma americanum tick genome.</title>
        <authorList>
            <person name="Chou S."/>
            <person name="Poskanzer K.E."/>
            <person name="Rollins M."/>
            <person name="Thuy-Boun P.S."/>
        </authorList>
    </citation>
    <scope>NUCLEOTIDE SEQUENCE [LARGE SCALE GENOMIC DNA]</scope>
    <source>
        <strain evidence="5">F_SG_1</strain>
        <tissue evidence="5">Salivary glands</tissue>
    </source>
</reference>
<dbReference type="GO" id="GO:0016323">
    <property type="term" value="C:basolateral plasma membrane"/>
    <property type="evidence" value="ECO:0007669"/>
    <property type="project" value="TreeGrafter"/>
</dbReference>
<dbReference type="PANTHER" id="PTHR23119">
    <property type="entry name" value="DISCS LARGE"/>
    <property type="match status" value="1"/>
</dbReference>
<feature type="compositionally biased region" description="Pro residues" evidence="3">
    <location>
        <begin position="1214"/>
        <end position="1223"/>
    </location>
</feature>
<dbReference type="SMART" id="SM00228">
    <property type="entry name" value="PDZ"/>
    <property type="match status" value="2"/>
</dbReference>
<protein>
    <recommendedName>
        <fullName evidence="4">PDZ domain-containing protein</fullName>
    </recommendedName>
</protein>
<dbReference type="GO" id="GO:0045197">
    <property type="term" value="P:establishment or maintenance of epithelial cell apical/basal polarity"/>
    <property type="evidence" value="ECO:0007669"/>
    <property type="project" value="TreeGrafter"/>
</dbReference>
<feature type="compositionally biased region" description="Polar residues" evidence="3">
    <location>
        <begin position="489"/>
        <end position="500"/>
    </location>
</feature>
<dbReference type="EMBL" id="JARKHS020015517">
    <property type="protein sequence ID" value="KAK8774336.1"/>
    <property type="molecule type" value="Genomic_DNA"/>
</dbReference>
<feature type="domain" description="PDZ" evidence="4">
    <location>
        <begin position="1118"/>
        <end position="1205"/>
    </location>
</feature>
<feature type="region of interest" description="Disordered" evidence="3">
    <location>
        <begin position="563"/>
        <end position="584"/>
    </location>
</feature>
<proteinExistence type="predicted"/>
<feature type="compositionally biased region" description="Low complexity" evidence="3">
    <location>
        <begin position="565"/>
        <end position="582"/>
    </location>
</feature>